<proteinExistence type="inferred from homology"/>
<feature type="transmembrane region" description="Helical" evidence="7">
    <location>
        <begin position="289"/>
        <end position="313"/>
    </location>
</feature>
<feature type="transmembrane region" description="Helical" evidence="7">
    <location>
        <begin position="338"/>
        <end position="359"/>
    </location>
</feature>
<gene>
    <name evidence="8" type="ORF">L917_06889</name>
</gene>
<sequence>MKCYHIALIDLSAQLSTFCQSLSPTSSTMKSFERFRVEMSERSSYVSSIKFSRPDTYGVLHSPHEEEGRCSNGGALRDGGAPRLLSTESLGLLAQYAAVGLMMGALPSAVTPFLSYYLNMEGQATTSARALLGIPWSVKVFIGILSDCFPICGFRRRPFMIIGWMLCTICLLVMTTFPLDKPYFPEASWRKIKPSDYTTEEIAAINYHAPSTGGKYIVLMMLSTLGYVIADVAADGVVVEYAQREPIAIRGRTQTAIYTVRSVFSIFGSILVGFGLSSPPYGGDFDFGISFPVCMLILAVCCVPVIPMTWYFVAEKRVATPQLSKYMGVLWDTLQSRAVYQVIAYSFFSGVFGGISYVASDPVTMYWARATSFNISVSQIIGSGVTAITLALMGRYGLDWDWRHVIVLTTIAVVALDSVCTMLTTWDIVRNEWFWLGLPIVETVPSSVNFIVSSFVVVELADEGNEAAIYGLLTTVGNLSNPFSATLTKAINEPFAVSNRDILNDSHSTRRDVTIIVLISYTSKLLSLLFLVWLPRQKAETQVLKQCGTRSKLLGGITIAYCLFALTWSLLINLLGIFESTRCLKIVGGC</sequence>
<dbReference type="Gene3D" id="1.20.1250.20">
    <property type="entry name" value="MFS general substrate transporter like domains"/>
    <property type="match status" value="1"/>
</dbReference>
<dbReference type="SUPFAM" id="SSF103473">
    <property type="entry name" value="MFS general substrate transporter"/>
    <property type="match status" value="1"/>
</dbReference>
<dbReference type="Proteomes" id="UP000054423">
    <property type="component" value="Unassembled WGS sequence"/>
</dbReference>
<dbReference type="InterPro" id="IPR039309">
    <property type="entry name" value="BT1"/>
</dbReference>
<organism evidence="8">
    <name type="scientific">Phytophthora nicotianae</name>
    <name type="common">Potato buckeye rot agent</name>
    <name type="synonym">Phytophthora parasitica</name>
    <dbReference type="NCBI Taxonomy" id="4792"/>
    <lineage>
        <taxon>Eukaryota</taxon>
        <taxon>Sar</taxon>
        <taxon>Stramenopiles</taxon>
        <taxon>Oomycota</taxon>
        <taxon>Peronosporomycetes</taxon>
        <taxon>Peronosporales</taxon>
        <taxon>Peronosporaceae</taxon>
        <taxon>Phytophthora</taxon>
    </lineage>
</organism>
<evidence type="ECO:0000256" key="7">
    <source>
        <dbReference type="SAM" id="Phobius"/>
    </source>
</evidence>
<dbReference type="PANTHER" id="PTHR31585:SF5">
    <property type="entry name" value="RNA-BINDING S4 DOMAIN-CONTAINING PROTEIN"/>
    <property type="match status" value="1"/>
</dbReference>
<dbReference type="VEuPathDB" id="FungiDB:PPTG_09769"/>
<evidence type="ECO:0000256" key="2">
    <source>
        <dbReference type="ARBA" id="ARBA00007015"/>
    </source>
</evidence>
<keyword evidence="5 7" id="KW-1133">Transmembrane helix</keyword>
<evidence type="ECO:0000256" key="6">
    <source>
        <dbReference type="ARBA" id="ARBA00023136"/>
    </source>
</evidence>
<keyword evidence="4 7" id="KW-0812">Transmembrane</keyword>
<feature type="transmembrane region" description="Helical" evidence="7">
    <location>
        <begin position="553"/>
        <end position="578"/>
    </location>
</feature>
<feature type="transmembrane region" description="Helical" evidence="7">
    <location>
        <begin position="405"/>
        <end position="426"/>
    </location>
</feature>
<dbReference type="GO" id="GO:0016020">
    <property type="term" value="C:membrane"/>
    <property type="evidence" value="ECO:0007669"/>
    <property type="project" value="UniProtKB-SubCell"/>
</dbReference>
<feature type="transmembrane region" description="Helical" evidence="7">
    <location>
        <begin position="159"/>
        <end position="179"/>
    </location>
</feature>
<reference evidence="8" key="1">
    <citation type="submission" date="2013-11" db="EMBL/GenBank/DDBJ databases">
        <title>The Genome Sequence of Phytophthora parasitica CHvinca01.</title>
        <authorList>
            <consortium name="The Broad Institute Genomics Platform"/>
            <person name="Russ C."/>
            <person name="Tyler B."/>
            <person name="Panabieres F."/>
            <person name="Shan W."/>
            <person name="Tripathy S."/>
            <person name="Grunwald N."/>
            <person name="Machado M."/>
            <person name="Johnson C.S."/>
            <person name="Arredondo F."/>
            <person name="Hong C."/>
            <person name="Coffey M."/>
            <person name="Young S.K."/>
            <person name="Zeng Q."/>
            <person name="Gargeya S."/>
            <person name="Fitzgerald M."/>
            <person name="Abouelleil A."/>
            <person name="Alvarado L."/>
            <person name="Chapman S.B."/>
            <person name="Gainer-Dewar J."/>
            <person name="Goldberg J."/>
            <person name="Griggs A."/>
            <person name="Gujja S."/>
            <person name="Hansen M."/>
            <person name="Howarth C."/>
            <person name="Imamovic A."/>
            <person name="Ireland A."/>
            <person name="Larimer J."/>
            <person name="McCowan C."/>
            <person name="Murphy C."/>
            <person name="Pearson M."/>
            <person name="Poon T.W."/>
            <person name="Priest M."/>
            <person name="Roberts A."/>
            <person name="Saif S."/>
            <person name="Shea T."/>
            <person name="Sykes S."/>
            <person name="Wortman J."/>
            <person name="Nusbaum C."/>
            <person name="Birren B."/>
        </authorList>
    </citation>
    <scope>NUCLEOTIDE SEQUENCE [LARGE SCALE GENOMIC DNA]</scope>
    <source>
        <strain evidence="8">CHvinca01</strain>
    </source>
</reference>
<dbReference type="EMBL" id="KI679127">
    <property type="protein sequence ID" value="ETL95282.1"/>
    <property type="molecule type" value="Genomic_DNA"/>
</dbReference>
<feature type="transmembrane region" description="Helical" evidence="7">
    <location>
        <begin position="216"/>
        <end position="234"/>
    </location>
</feature>
<evidence type="ECO:0000256" key="1">
    <source>
        <dbReference type="ARBA" id="ARBA00004141"/>
    </source>
</evidence>
<feature type="transmembrane region" description="Helical" evidence="7">
    <location>
        <begin position="255"/>
        <end position="277"/>
    </location>
</feature>
<keyword evidence="3" id="KW-0813">Transport</keyword>
<feature type="transmembrane region" description="Helical" evidence="7">
    <location>
        <begin position="371"/>
        <end position="393"/>
    </location>
</feature>
<keyword evidence="6 7" id="KW-0472">Membrane</keyword>
<evidence type="ECO:0008006" key="9">
    <source>
        <dbReference type="Google" id="ProtNLM"/>
    </source>
</evidence>
<comment type="subcellular location">
    <subcellularLocation>
        <location evidence="1">Membrane</location>
        <topology evidence="1">Multi-pass membrane protein</topology>
    </subcellularLocation>
</comment>
<dbReference type="AlphaFoldDB" id="W2LCY2"/>
<evidence type="ECO:0000313" key="8">
    <source>
        <dbReference type="EMBL" id="ETL95282.1"/>
    </source>
</evidence>
<feature type="transmembrane region" description="Helical" evidence="7">
    <location>
        <begin position="513"/>
        <end position="533"/>
    </location>
</feature>
<dbReference type="Pfam" id="PF03092">
    <property type="entry name" value="BT1"/>
    <property type="match status" value="2"/>
</dbReference>
<protein>
    <recommendedName>
        <fullName evidence="9">Major facilitator superfamily (MFS) profile domain-containing protein</fullName>
    </recommendedName>
</protein>
<feature type="transmembrane region" description="Helical" evidence="7">
    <location>
        <begin position="130"/>
        <end position="152"/>
    </location>
</feature>
<dbReference type="PANTHER" id="PTHR31585">
    <property type="entry name" value="FOLATE-BIOPTERIN TRANSPORTER 1, CHLOROPLASTIC"/>
    <property type="match status" value="1"/>
</dbReference>
<comment type="similarity">
    <text evidence="2">Belongs to the major facilitator superfamily. Folate-biopterin transporter (TC 2.A.71) family.</text>
</comment>
<evidence type="ECO:0000256" key="3">
    <source>
        <dbReference type="ARBA" id="ARBA00022448"/>
    </source>
</evidence>
<evidence type="ECO:0000256" key="5">
    <source>
        <dbReference type="ARBA" id="ARBA00022989"/>
    </source>
</evidence>
<name>W2LCY2_PHYNI</name>
<feature type="transmembrane region" description="Helical" evidence="7">
    <location>
        <begin position="93"/>
        <end position="118"/>
    </location>
</feature>
<accession>W2LCY2</accession>
<dbReference type="OrthoDB" id="153467at2759"/>
<dbReference type="InterPro" id="IPR036259">
    <property type="entry name" value="MFS_trans_sf"/>
</dbReference>
<evidence type="ECO:0000256" key="4">
    <source>
        <dbReference type="ARBA" id="ARBA00022692"/>
    </source>
</evidence>